<organism evidence="4 5">
    <name type="scientific">Ciona savignyi</name>
    <name type="common">Pacific transparent sea squirt</name>
    <dbReference type="NCBI Taxonomy" id="51511"/>
    <lineage>
        <taxon>Eukaryota</taxon>
        <taxon>Metazoa</taxon>
        <taxon>Chordata</taxon>
        <taxon>Tunicata</taxon>
        <taxon>Ascidiacea</taxon>
        <taxon>Phlebobranchia</taxon>
        <taxon>Cionidae</taxon>
        <taxon>Ciona</taxon>
    </lineage>
</organism>
<name>H2ZBD1_CIOSA</name>
<keyword evidence="2" id="KW-0677">Repeat</keyword>
<dbReference type="InterPro" id="IPR001680">
    <property type="entry name" value="WD40_rpt"/>
</dbReference>
<accession>H2ZBD1</accession>
<dbReference type="PANTHER" id="PTHR44324">
    <property type="entry name" value="WD40 REPEAT DOMAIN 95"/>
    <property type="match status" value="1"/>
</dbReference>
<proteinExistence type="predicted"/>
<dbReference type="InterPro" id="IPR015943">
    <property type="entry name" value="WD40/YVTN_repeat-like_dom_sf"/>
</dbReference>
<protein>
    <submittedName>
        <fullName evidence="4">Uncharacterized protein</fullName>
    </submittedName>
</protein>
<evidence type="ECO:0000313" key="5">
    <source>
        <dbReference type="Proteomes" id="UP000007875"/>
    </source>
</evidence>
<evidence type="ECO:0000256" key="1">
    <source>
        <dbReference type="ARBA" id="ARBA00022574"/>
    </source>
</evidence>
<reference evidence="4" key="3">
    <citation type="submission" date="2025-09" db="UniProtKB">
        <authorList>
            <consortium name="Ensembl"/>
        </authorList>
    </citation>
    <scope>IDENTIFICATION</scope>
</reference>
<dbReference type="PANTHER" id="PTHR44324:SF1">
    <property type="entry name" value="WD REPEAT-CONTAINING PROTEIN 49"/>
    <property type="match status" value="1"/>
</dbReference>
<dbReference type="SMART" id="SM00320">
    <property type="entry name" value="WD40"/>
    <property type="match status" value="1"/>
</dbReference>
<dbReference type="PROSITE" id="PS00678">
    <property type="entry name" value="WD_REPEATS_1"/>
    <property type="match status" value="1"/>
</dbReference>
<evidence type="ECO:0000256" key="2">
    <source>
        <dbReference type="ARBA" id="ARBA00022737"/>
    </source>
</evidence>
<sequence>MKVWNIAEYLLEEPSETTFLNPLSTYPTNTPPPTLASWQAHSDCINSISICTRNSRLLIISTSSDCSVALWDIRGNRIGEFGQEHHWTLSTFDPNLAEEKDKDQAKTQADGMAMYEVE</sequence>
<dbReference type="Ensembl" id="ENSCSAVT00000015070.1">
    <property type="protein sequence ID" value="ENSCSAVP00000014896.1"/>
    <property type="gene ID" value="ENSCSAVG00000008722.1"/>
</dbReference>
<dbReference type="InterPro" id="IPR036322">
    <property type="entry name" value="WD40_repeat_dom_sf"/>
</dbReference>
<dbReference type="SUPFAM" id="SSF50978">
    <property type="entry name" value="WD40 repeat-like"/>
    <property type="match status" value="1"/>
</dbReference>
<dbReference type="Proteomes" id="UP000007875">
    <property type="component" value="Unassembled WGS sequence"/>
</dbReference>
<dbReference type="GeneTree" id="ENSGT00940000171337"/>
<keyword evidence="1" id="KW-0853">WD repeat</keyword>
<dbReference type="Gene3D" id="2.130.10.10">
    <property type="entry name" value="YVTN repeat-like/Quinoprotein amine dehydrogenase"/>
    <property type="match status" value="1"/>
</dbReference>
<keyword evidence="5" id="KW-1185">Reference proteome</keyword>
<evidence type="ECO:0000256" key="3">
    <source>
        <dbReference type="SAM" id="MobiDB-lite"/>
    </source>
</evidence>
<dbReference type="InterPro" id="IPR019775">
    <property type="entry name" value="WD40_repeat_CS"/>
</dbReference>
<feature type="region of interest" description="Disordered" evidence="3">
    <location>
        <begin position="98"/>
        <end position="118"/>
    </location>
</feature>
<evidence type="ECO:0000313" key="4">
    <source>
        <dbReference type="Ensembl" id="ENSCSAVP00000014896.1"/>
    </source>
</evidence>
<dbReference type="InParanoid" id="H2ZBD1"/>
<dbReference type="AlphaFoldDB" id="H2ZBD1"/>
<reference evidence="4" key="2">
    <citation type="submission" date="2025-08" db="UniProtKB">
        <authorList>
            <consortium name="Ensembl"/>
        </authorList>
    </citation>
    <scope>IDENTIFICATION</scope>
</reference>
<dbReference type="InterPro" id="IPR051242">
    <property type="entry name" value="WD-EF-hand_domain"/>
</dbReference>
<reference evidence="5" key="1">
    <citation type="submission" date="2003-08" db="EMBL/GenBank/DDBJ databases">
        <authorList>
            <person name="Birren B."/>
            <person name="Nusbaum C."/>
            <person name="Abebe A."/>
            <person name="Abouelleil A."/>
            <person name="Adekoya E."/>
            <person name="Ait-zahra M."/>
            <person name="Allen N."/>
            <person name="Allen T."/>
            <person name="An P."/>
            <person name="Anderson M."/>
            <person name="Anderson S."/>
            <person name="Arachchi H."/>
            <person name="Armbruster J."/>
            <person name="Bachantsang P."/>
            <person name="Baldwin J."/>
            <person name="Barry A."/>
            <person name="Bayul T."/>
            <person name="Blitshsteyn B."/>
            <person name="Bloom T."/>
            <person name="Blye J."/>
            <person name="Boguslavskiy L."/>
            <person name="Borowsky M."/>
            <person name="Boukhgalter B."/>
            <person name="Brunache A."/>
            <person name="Butler J."/>
            <person name="Calixte N."/>
            <person name="Calvo S."/>
            <person name="Camarata J."/>
            <person name="Campo K."/>
            <person name="Chang J."/>
            <person name="Cheshatsang Y."/>
            <person name="Citroen M."/>
            <person name="Collymore A."/>
            <person name="Considine T."/>
            <person name="Cook A."/>
            <person name="Cooke P."/>
            <person name="Corum B."/>
            <person name="Cuomo C."/>
            <person name="David R."/>
            <person name="Dawoe T."/>
            <person name="Degray S."/>
            <person name="Dodge S."/>
            <person name="Dooley K."/>
            <person name="Dorje P."/>
            <person name="Dorjee K."/>
            <person name="Dorris L."/>
            <person name="Duffey N."/>
            <person name="Dupes A."/>
            <person name="Elkins T."/>
            <person name="Engels R."/>
            <person name="Erickson J."/>
            <person name="Farina A."/>
            <person name="Faro S."/>
            <person name="Ferreira P."/>
            <person name="Fischer H."/>
            <person name="Fitzgerald M."/>
            <person name="Foley K."/>
            <person name="Gage D."/>
            <person name="Galagan J."/>
            <person name="Gearin G."/>
            <person name="Gnerre S."/>
            <person name="Gnirke A."/>
            <person name="Goyette A."/>
            <person name="Graham J."/>
            <person name="Grandbois E."/>
            <person name="Gyaltsen K."/>
            <person name="Hafez N."/>
            <person name="Hagopian D."/>
            <person name="Hagos B."/>
            <person name="Hall J."/>
            <person name="Hatcher B."/>
            <person name="Heller A."/>
            <person name="Higgins H."/>
            <person name="Honan T."/>
            <person name="Horn A."/>
            <person name="Houde N."/>
            <person name="Hughes L."/>
            <person name="Hulme W."/>
            <person name="Husby E."/>
            <person name="Iliev I."/>
            <person name="Jaffe D."/>
            <person name="Jones C."/>
            <person name="Kamal M."/>
            <person name="Kamat A."/>
            <person name="Kamvysselis M."/>
            <person name="Karlsson E."/>
            <person name="Kells C."/>
            <person name="Kieu A."/>
            <person name="Kisner P."/>
            <person name="Kodira C."/>
            <person name="Kulbokas E."/>
            <person name="Labutti K."/>
            <person name="Lama D."/>
            <person name="Landers T."/>
            <person name="Leger J."/>
            <person name="Levine S."/>
            <person name="Lewis D."/>
            <person name="Lewis T."/>
            <person name="Lindblad-toh K."/>
            <person name="Liu X."/>
            <person name="Lokyitsang T."/>
            <person name="Lokyitsang Y."/>
            <person name="Lucien O."/>
            <person name="Lui A."/>
            <person name="Ma L.J."/>
            <person name="Mabbitt R."/>
            <person name="Macdonald J."/>
            <person name="Maclean C."/>
            <person name="Major J."/>
            <person name="Manning J."/>
            <person name="Marabella R."/>
            <person name="Maru K."/>
            <person name="Matthews C."/>
            <person name="Mauceli E."/>
            <person name="Mccarthy M."/>
            <person name="Mcdonough S."/>
            <person name="Mcghee T."/>
            <person name="Meldrim J."/>
            <person name="Meneus L."/>
            <person name="Mesirov J."/>
            <person name="Mihalev A."/>
            <person name="Mihova T."/>
            <person name="Mikkelsen T."/>
            <person name="Mlenga V."/>
            <person name="Moru K."/>
            <person name="Mozes J."/>
            <person name="Mulrain L."/>
            <person name="Munson G."/>
            <person name="Naylor J."/>
            <person name="Newes C."/>
            <person name="Nguyen C."/>
            <person name="Nguyen N."/>
            <person name="Nguyen T."/>
            <person name="Nicol R."/>
            <person name="Nielsen C."/>
            <person name="Nizzari M."/>
            <person name="Norbu C."/>
            <person name="Norbu N."/>
            <person name="O'donnell P."/>
            <person name="Okoawo O."/>
            <person name="O'leary S."/>
            <person name="Omotosho B."/>
            <person name="O'neill K."/>
            <person name="Osman S."/>
            <person name="Parker S."/>
            <person name="Perrin D."/>
            <person name="Phunkhang P."/>
            <person name="Piqani B."/>
            <person name="Purcell S."/>
            <person name="Rachupka T."/>
            <person name="Ramasamy U."/>
            <person name="Rameau R."/>
            <person name="Ray V."/>
            <person name="Raymond C."/>
            <person name="Retta R."/>
            <person name="Richardson S."/>
            <person name="Rise C."/>
            <person name="Rodriguez J."/>
            <person name="Rogers J."/>
            <person name="Rogov P."/>
            <person name="Rutman M."/>
            <person name="Schupbach R."/>
            <person name="Seaman C."/>
            <person name="Settipalli S."/>
            <person name="Sharpe T."/>
            <person name="Sheridan J."/>
            <person name="Sherpa N."/>
            <person name="Shi J."/>
            <person name="Smirnov S."/>
            <person name="Smith C."/>
            <person name="Sougnez C."/>
            <person name="Spencer B."/>
            <person name="Stalker J."/>
            <person name="Stange-thomann N."/>
            <person name="Stavropoulos S."/>
            <person name="Stetson K."/>
            <person name="Stone C."/>
            <person name="Stone S."/>
            <person name="Stubbs M."/>
            <person name="Talamas J."/>
            <person name="Tchuinga P."/>
            <person name="Tenzing P."/>
            <person name="Tesfaye S."/>
            <person name="Theodore J."/>
            <person name="Thoulutsang Y."/>
            <person name="Topham K."/>
            <person name="Towey S."/>
            <person name="Tsamla T."/>
            <person name="Tsomo N."/>
            <person name="Vallee D."/>
            <person name="Vassiliev H."/>
            <person name="Venkataraman V."/>
            <person name="Vinson J."/>
            <person name="Vo A."/>
            <person name="Wade C."/>
            <person name="Wang S."/>
            <person name="Wangchuk T."/>
            <person name="Wangdi T."/>
            <person name="Whittaker C."/>
            <person name="Wilkinson J."/>
            <person name="Wu Y."/>
            <person name="Wyman D."/>
            <person name="Yadav S."/>
            <person name="Yang S."/>
            <person name="Yang X."/>
            <person name="Yeager S."/>
            <person name="Yee E."/>
            <person name="Young G."/>
            <person name="Zainoun J."/>
            <person name="Zembeck L."/>
            <person name="Zimmer A."/>
            <person name="Zody M."/>
            <person name="Lander E."/>
        </authorList>
    </citation>
    <scope>NUCLEOTIDE SEQUENCE [LARGE SCALE GENOMIC DNA]</scope>
</reference>
<dbReference type="HOGENOM" id="CLU_2072307_0_0_1"/>